<keyword evidence="4 6" id="KW-0325">Glycoprotein</keyword>
<feature type="binding site" evidence="5">
    <location>
        <position position="287"/>
    </location>
    <ligand>
        <name>Ca(2+)</name>
        <dbReference type="ChEBI" id="CHEBI:29108"/>
        <label>1</label>
        <note>catalytic</note>
    </ligand>
</feature>
<dbReference type="InterPro" id="IPR011042">
    <property type="entry name" value="6-blade_b-propeller_TolB-like"/>
</dbReference>
<dbReference type="PANTHER" id="PTHR11799">
    <property type="entry name" value="PARAOXONASE"/>
    <property type="match status" value="1"/>
</dbReference>
<dbReference type="AlphaFoldDB" id="A0A9P4IEV4"/>
<reference evidence="9" key="1">
    <citation type="journal article" date="2020" name="Stud. Mycol.">
        <title>101 Dothideomycetes genomes: a test case for predicting lifestyles and emergence of pathogens.</title>
        <authorList>
            <person name="Haridas S."/>
            <person name="Albert R."/>
            <person name="Binder M."/>
            <person name="Bloem J."/>
            <person name="Labutti K."/>
            <person name="Salamov A."/>
            <person name="Andreopoulos B."/>
            <person name="Baker S."/>
            <person name="Barry K."/>
            <person name="Bills G."/>
            <person name="Bluhm B."/>
            <person name="Cannon C."/>
            <person name="Castanera R."/>
            <person name="Culley D."/>
            <person name="Daum C."/>
            <person name="Ezra D."/>
            <person name="Gonzalez J."/>
            <person name="Henrissat B."/>
            <person name="Kuo A."/>
            <person name="Liang C."/>
            <person name="Lipzen A."/>
            <person name="Lutzoni F."/>
            <person name="Magnuson J."/>
            <person name="Mondo S."/>
            <person name="Nolan M."/>
            <person name="Ohm R."/>
            <person name="Pangilinan J."/>
            <person name="Park H.-J."/>
            <person name="Ramirez L."/>
            <person name="Alfaro M."/>
            <person name="Sun H."/>
            <person name="Tritt A."/>
            <person name="Yoshinaga Y."/>
            <person name="Zwiers L.-H."/>
            <person name="Turgeon B."/>
            <person name="Goodwin S."/>
            <person name="Spatafora J."/>
            <person name="Crous P."/>
            <person name="Grigoriev I."/>
        </authorList>
    </citation>
    <scope>NUCLEOTIDE SEQUENCE</scope>
    <source>
        <strain evidence="9">CBS 133067</strain>
    </source>
</reference>
<evidence type="ECO:0000256" key="8">
    <source>
        <dbReference type="SAM" id="SignalP"/>
    </source>
</evidence>
<keyword evidence="5" id="KW-0479">Metal-binding</keyword>
<dbReference type="GO" id="GO:0004064">
    <property type="term" value="F:arylesterase activity"/>
    <property type="evidence" value="ECO:0007669"/>
    <property type="project" value="InterPro"/>
</dbReference>
<evidence type="ECO:0000256" key="1">
    <source>
        <dbReference type="ARBA" id="ARBA00008595"/>
    </source>
</evidence>
<evidence type="ECO:0000256" key="2">
    <source>
        <dbReference type="ARBA" id="ARBA00022801"/>
    </source>
</evidence>
<proteinExistence type="inferred from homology"/>
<feature type="binding site" evidence="5">
    <location>
        <position position="286"/>
    </location>
    <ligand>
        <name>Ca(2+)</name>
        <dbReference type="ChEBI" id="CHEBI:29108"/>
        <label>1</label>
        <note>catalytic</note>
    </ligand>
</feature>
<gene>
    <name evidence="9" type="ORF">NA57DRAFT_77487</name>
</gene>
<keyword evidence="10" id="KW-1185">Reference proteome</keyword>
<dbReference type="EMBL" id="ML978128">
    <property type="protein sequence ID" value="KAF2097232.1"/>
    <property type="molecule type" value="Genomic_DNA"/>
</dbReference>
<comment type="PTM">
    <text evidence="6">Glycosylated.</text>
</comment>
<comment type="cofactor">
    <cofactor evidence="5">
        <name>Ca(2+)</name>
        <dbReference type="ChEBI" id="CHEBI:29108"/>
    </cofactor>
    <text evidence="5">Binds 2 calcium ions per subunit.</text>
</comment>
<sequence>MAPTRSIILIGLVALAGPWVYDKYTGFGQMFLKNTPAKLPSMNAFSSYKVLFQDTIRNCEDAVIDEDAGMALLSCDPGRDWWNTVMGTFISSHKEGEIWSYLYSQIDVEDEALLHPLGRHGFPADREFHPLGLEYEPASDTVFAVNHASSGSGIEIFKLSPTREHLLWERTFIHPKVHTPNSIAAINEHELFVTNDHYFLARNFKPFSKIETYLGLPLGEVLYVNLKTNEVRTLARLGFANGVKMLNKTTLAAASTSGPDVYIYSIDPETKSLTQKLKIRVPFAPDNISVDSNGKLLIAGHPYPPTMEVVSSTNHEYDLDNANDGRKPASERPRAAGWIKEWDGNPEGKTRDLYIGAEYGTTCTAVRDVKRKMGIITGLYEKGILVWKE</sequence>
<comment type="similarity">
    <text evidence="1">Belongs to the paraoxonase family.</text>
</comment>
<dbReference type="InterPro" id="IPR002640">
    <property type="entry name" value="Arylesterase"/>
</dbReference>
<keyword evidence="5" id="KW-0106">Calcium</keyword>
<feature type="binding site" evidence="5">
    <location>
        <position position="61"/>
    </location>
    <ligand>
        <name>Ca(2+)</name>
        <dbReference type="ChEBI" id="CHEBI:29108"/>
        <label>1</label>
        <note>catalytic</note>
    </ligand>
</feature>
<name>A0A9P4IEV4_9PEZI</name>
<evidence type="ECO:0000256" key="3">
    <source>
        <dbReference type="ARBA" id="ARBA00023157"/>
    </source>
</evidence>
<feature type="binding site" evidence="5">
    <location>
        <position position="133"/>
    </location>
    <ligand>
        <name>Ca(2+)</name>
        <dbReference type="ChEBI" id="CHEBI:29108"/>
        <label>1</label>
        <note>catalytic</note>
    </ligand>
</feature>
<keyword evidence="3" id="KW-1015">Disulfide bond</keyword>
<keyword evidence="8" id="KW-0732">Signal</keyword>
<evidence type="ECO:0000256" key="7">
    <source>
        <dbReference type="SAM" id="MobiDB-lite"/>
    </source>
</evidence>
<dbReference type="Pfam" id="PF01731">
    <property type="entry name" value="Arylesterase"/>
    <property type="match status" value="1"/>
</dbReference>
<dbReference type="InterPro" id="IPR051288">
    <property type="entry name" value="Serum_paraoxonase/arylesterase"/>
</dbReference>
<comment type="caution">
    <text evidence="9">The sequence shown here is derived from an EMBL/GenBank/DDBJ whole genome shotgun (WGS) entry which is preliminary data.</text>
</comment>
<keyword evidence="2" id="KW-0378">Hydrolase</keyword>
<evidence type="ECO:0000256" key="6">
    <source>
        <dbReference type="PIRSR" id="PIRSR602640-4"/>
    </source>
</evidence>
<accession>A0A9P4IEV4</accession>
<feature type="binding site" evidence="5">
    <location>
        <position position="181"/>
    </location>
    <ligand>
        <name>Ca(2+)</name>
        <dbReference type="ChEBI" id="CHEBI:29108"/>
        <label>1</label>
        <note>catalytic</note>
    </ligand>
</feature>
<organism evidence="9 10">
    <name type="scientific">Rhizodiscina lignyota</name>
    <dbReference type="NCBI Taxonomy" id="1504668"/>
    <lineage>
        <taxon>Eukaryota</taxon>
        <taxon>Fungi</taxon>
        <taxon>Dikarya</taxon>
        <taxon>Ascomycota</taxon>
        <taxon>Pezizomycotina</taxon>
        <taxon>Dothideomycetes</taxon>
        <taxon>Pleosporomycetidae</taxon>
        <taxon>Aulographales</taxon>
        <taxon>Rhizodiscinaceae</taxon>
        <taxon>Rhizodiscina</taxon>
    </lineage>
</organism>
<dbReference type="SUPFAM" id="SSF63829">
    <property type="entry name" value="Calcium-dependent phosphotriesterase"/>
    <property type="match status" value="1"/>
</dbReference>
<feature type="glycosylation site" description="N-linked (GlcNAc...) asparagine" evidence="6">
    <location>
        <position position="287"/>
    </location>
</feature>
<evidence type="ECO:0000313" key="9">
    <source>
        <dbReference type="EMBL" id="KAF2097232.1"/>
    </source>
</evidence>
<feature type="binding site" evidence="5">
    <location>
        <position position="241"/>
    </location>
    <ligand>
        <name>Ca(2+)</name>
        <dbReference type="ChEBI" id="CHEBI:29108"/>
        <label>1</label>
        <note>catalytic</note>
    </ligand>
</feature>
<dbReference type="Proteomes" id="UP000799772">
    <property type="component" value="Unassembled WGS sequence"/>
</dbReference>
<dbReference type="GO" id="GO:0046872">
    <property type="term" value="F:metal ion binding"/>
    <property type="evidence" value="ECO:0007669"/>
    <property type="project" value="UniProtKB-KW"/>
</dbReference>
<protein>
    <submittedName>
        <fullName evidence="9">Paraoxonase</fullName>
    </submittedName>
</protein>
<dbReference type="PANTHER" id="PTHR11799:SF30">
    <property type="entry name" value="SERUM PARAOXONASE_ARYLESTERASE 2"/>
    <property type="match status" value="1"/>
</dbReference>
<feature type="chain" id="PRO_5040260555" evidence="8">
    <location>
        <begin position="19"/>
        <end position="389"/>
    </location>
</feature>
<evidence type="ECO:0000256" key="4">
    <source>
        <dbReference type="ARBA" id="ARBA00023180"/>
    </source>
</evidence>
<evidence type="ECO:0000313" key="10">
    <source>
        <dbReference type="Proteomes" id="UP000799772"/>
    </source>
</evidence>
<feature type="signal peptide" evidence="8">
    <location>
        <begin position="1"/>
        <end position="18"/>
    </location>
</feature>
<feature type="region of interest" description="Disordered" evidence="7">
    <location>
        <begin position="320"/>
        <end position="343"/>
    </location>
</feature>
<evidence type="ECO:0000256" key="5">
    <source>
        <dbReference type="PIRSR" id="PIRSR602640-2"/>
    </source>
</evidence>
<dbReference type="Gene3D" id="2.120.10.30">
    <property type="entry name" value="TolB, C-terminal domain"/>
    <property type="match status" value="1"/>
</dbReference>
<dbReference type="OrthoDB" id="5307922at2759"/>